<reference evidence="14 15" key="1">
    <citation type="submission" date="2014-11" db="EMBL/GenBank/DDBJ databases">
        <title>Genome sequence and analysis of novel Kurthia sp.</title>
        <authorList>
            <person name="Lawson J.N."/>
            <person name="Gonzalez J.E."/>
            <person name="Rinauldi L."/>
            <person name="Xuan Z."/>
            <person name="Firman A."/>
            <person name="Shaddox L."/>
            <person name="Trudeau A."/>
            <person name="Shah S."/>
            <person name="Reiman D."/>
        </authorList>
    </citation>
    <scope>NUCLEOTIDE SEQUENCE [LARGE SCALE GENOMIC DNA]</scope>
    <source>
        <strain evidence="14 15">3B1D</strain>
    </source>
</reference>
<evidence type="ECO:0000256" key="5">
    <source>
        <dbReference type="ARBA" id="ARBA00022729"/>
    </source>
</evidence>
<comment type="function">
    <text evidence="11">Plays a major role in protein secretion by helping the post-translocational extracellular folding of several secreted proteins.</text>
</comment>
<evidence type="ECO:0000256" key="6">
    <source>
        <dbReference type="ARBA" id="ARBA00023110"/>
    </source>
</evidence>
<dbReference type="HAMAP" id="MF_01145">
    <property type="entry name" value="Foldase_PrsA"/>
    <property type="match status" value="1"/>
</dbReference>
<keyword evidence="5 11" id="KW-0732">Signal</keyword>
<dbReference type="AlphaFoldDB" id="A0A433RPH7"/>
<evidence type="ECO:0000256" key="3">
    <source>
        <dbReference type="ARBA" id="ARBA00006071"/>
    </source>
</evidence>
<dbReference type="InterPro" id="IPR000297">
    <property type="entry name" value="PPIase_PpiC"/>
</dbReference>
<keyword evidence="10" id="KW-0449">Lipoprotein</keyword>
<dbReference type="SUPFAM" id="SSF109998">
    <property type="entry name" value="Triger factor/SurA peptide-binding domain-like"/>
    <property type="match status" value="1"/>
</dbReference>
<organism evidence="14 15">
    <name type="scientific">Candidatus Kurthia intestinigallinarum</name>
    <dbReference type="NCBI Taxonomy" id="1562256"/>
    <lineage>
        <taxon>Bacteria</taxon>
        <taxon>Bacillati</taxon>
        <taxon>Bacillota</taxon>
        <taxon>Bacilli</taxon>
        <taxon>Bacillales</taxon>
        <taxon>Caryophanaceae</taxon>
        <taxon>Kurthia</taxon>
    </lineage>
</organism>
<dbReference type="RefSeq" id="WP_126992013.1">
    <property type="nucleotide sequence ID" value="NZ_JTFC01000044.1"/>
</dbReference>
<evidence type="ECO:0000256" key="7">
    <source>
        <dbReference type="ARBA" id="ARBA00023136"/>
    </source>
</evidence>
<dbReference type="SUPFAM" id="SSF54534">
    <property type="entry name" value="FKBP-like"/>
    <property type="match status" value="1"/>
</dbReference>
<evidence type="ECO:0000313" key="14">
    <source>
        <dbReference type="EMBL" id="RUS51925.1"/>
    </source>
</evidence>
<keyword evidence="6 11" id="KW-0697">Rotamase</keyword>
<proteinExistence type="inferred from homology"/>
<comment type="subcellular location">
    <subcellularLocation>
        <location evidence="2">Cell membrane</location>
        <topology evidence="2">Lipid-anchor</topology>
    </subcellularLocation>
</comment>
<keyword evidence="12" id="KW-1133">Transmembrane helix</keyword>
<dbReference type="InterPro" id="IPR023059">
    <property type="entry name" value="Foldase_PrsA"/>
</dbReference>
<dbReference type="GO" id="GO:0003755">
    <property type="term" value="F:peptidyl-prolyl cis-trans isomerase activity"/>
    <property type="evidence" value="ECO:0007669"/>
    <property type="project" value="UniProtKB-UniRule"/>
</dbReference>
<accession>A0A433RPH7</accession>
<dbReference type="PANTHER" id="PTHR47245">
    <property type="entry name" value="PEPTIDYLPROLYL ISOMERASE"/>
    <property type="match status" value="1"/>
</dbReference>
<keyword evidence="7 11" id="KW-0472">Membrane</keyword>
<comment type="similarity">
    <text evidence="3 11">Belongs to the PrsA family.</text>
</comment>
<comment type="caution">
    <text evidence="14">The sequence shown here is derived from an EMBL/GenBank/DDBJ whole genome shotgun (WGS) entry which is preliminary data.</text>
</comment>
<name>A0A433RPH7_9BACL</name>
<keyword evidence="8" id="KW-0564">Palmitate</keyword>
<sequence>MNKQPKKKKGLVITSIIAAVIVVGVIVYALIGNSSNYVAKVGDEKISQDELNEAMQKQYGSTVAQSLITTSVIEQEAKKQDVTVTQKEIDAEVKTQATQYGGTEGLESALESSNMTMDDFEESVKTYIQTQKLMEPALEITDAKLKAYFKENKSSYDTAKQVKASHILVEDKKTAKKVAKLLADGSDWDKLAKKYSTDTSNASDGGNLGYFDKSSMDENFADAAFSMKKGEISDPVKSSYGYHIIKVTGIKSAKEATYADVKDEVRTAYVNEQMNANYSTWLADLEKDYDIDNTLATTSTTEE</sequence>
<dbReference type="PANTHER" id="PTHR47245:SF1">
    <property type="entry name" value="FOLDASE PROTEIN PRSA"/>
    <property type="match status" value="1"/>
</dbReference>
<evidence type="ECO:0000256" key="10">
    <source>
        <dbReference type="ARBA" id="ARBA00023288"/>
    </source>
</evidence>
<dbReference type="Pfam" id="PF13624">
    <property type="entry name" value="SurA_N_3"/>
    <property type="match status" value="2"/>
</dbReference>
<keyword evidence="15" id="KW-1185">Reference proteome</keyword>
<dbReference type="GO" id="GO:0006457">
    <property type="term" value="P:protein folding"/>
    <property type="evidence" value="ECO:0007669"/>
    <property type="project" value="UniProtKB-UniRule"/>
</dbReference>
<evidence type="ECO:0000256" key="8">
    <source>
        <dbReference type="ARBA" id="ARBA00023139"/>
    </source>
</evidence>
<dbReference type="OrthoDB" id="14196at2"/>
<dbReference type="InterPro" id="IPR050245">
    <property type="entry name" value="PrsA_foldase"/>
</dbReference>
<dbReference type="InterPro" id="IPR046357">
    <property type="entry name" value="PPIase_dom_sf"/>
</dbReference>
<dbReference type="Gene3D" id="1.10.4030.10">
    <property type="entry name" value="Porin chaperone SurA, peptide-binding domain"/>
    <property type="match status" value="1"/>
</dbReference>
<comment type="catalytic activity">
    <reaction evidence="1 11">
        <text>[protein]-peptidylproline (omega=180) = [protein]-peptidylproline (omega=0)</text>
        <dbReference type="Rhea" id="RHEA:16237"/>
        <dbReference type="Rhea" id="RHEA-COMP:10747"/>
        <dbReference type="Rhea" id="RHEA-COMP:10748"/>
        <dbReference type="ChEBI" id="CHEBI:83833"/>
        <dbReference type="ChEBI" id="CHEBI:83834"/>
        <dbReference type="EC" id="5.2.1.8"/>
    </reaction>
</comment>
<dbReference type="PROSITE" id="PS50198">
    <property type="entry name" value="PPIC_PPIASE_2"/>
    <property type="match status" value="1"/>
</dbReference>
<evidence type="ECO:0000256" key="12">
    <source>
        <dbReference type="SAM" id="Phobius"/>
    </source>
</evidence>
<dbReference type="Gene3D" id="3.10.50.40">
    <property type="match status" value="1"/>
</dbReference>
<evidence type="ECO:0000256" key="9">
    <source>
        <dbReference type="ARBA" id="ARBA00023235"/>
    </source>
</evidence>
<dbReference type="Pfam" id="PF13145">
    <property type="entry name" value="Rotamase_2"/>
    <property type="match status" value="1"/>
</dbReference>
<evidence type="ECO:0000256" key="2">
    <source>
        <dbReference type="ARBA" id="ARBA00004193"/>
    </source>
</evidence>
<dbReference type="GO" id="GO:0005886">
    <property type="term" value="C:plasma membrane"/>
    <property type="evidence" value="ECO:0007669"/>
    <property type="project" value="UniProtKB-SubCell"/>
</dbReference>
<feature type="domain" description="PpiC" evidence="13">
    <location>
        <begin position="159"/>
        <end position="249"/>
    </location>
</feature>
<evidence type="ECO:0000256" key="11">
    <source>
        <dbReference type="HAMAP-Rule" id="MF_01145"/>
    </source>
</evidence>
<feature type="transmembrane region" description="Helical" evidence="12">
    <location>
        <begin position="12"/>
        <end position="31"/>
    </location>
</feature>
<dbReference type="EMBL" id="JTFC01000044">
    <property type="protein sequence ID" value="RUS51925.1"/>
    <property type="molecule type" value="Genomic_DNA"/>
</dbReference>
<evidence type="ECO:0000259" key="13">
    <source>
        <dbReference type="PROSITE" id="PS50198"/>
    </source>
</evidence>
<evidence type="ECO:0000256" key="4">
    <source>
        <dbReference type="ARBA" id="ARBA00022475"/>
    </source>
</evidence>
<evidence type="ECO:0000256" key="1">
    <source>
        <dbReference type="ARBA" id="ARBA00000971"/>
    </source>
</evidence>
<gene>
    <name evidence="11" type="primary">prsA</name>
    <name evidence="14" type="ORF">QI30_18175</name>
</gene>
<keyword evidence="4 11" id="KW-1003">Cell membrane</keyword>
<protein>
    <recommendedName>
        <fullName evidence="11">Foldase protein PrsA</fullName>
        <ecNumber evidence="11">5.2.1.8</ecNumber>
    </recommendedName>
</protein>
<keyword evidence="9 11" id="KW-0413">Isomerase</keyword>
<keyword evidence="12" id="KW-0812">Transmembrane</keyword>
<dbReference type="InterPro" id="IPR027304">
    <property type="entry name" value="Trigger_fact/SurA_dom_sf"/>
</dbReference>
<dbReference type="Proteomes" id="UP000288623">
    <property type="component" value="Unassembled WGS sequence"/>
</dbReference>
<evidence type="ECO:0000313" key="15">
    <source>
        <dbReference type="Proteomes" id="UP000288623"/>
    </source>
</evidence>
<dbReference type="EC" id="5.2.1.8" evidence="11"/>